<dbReference type="Gene3D" id="2.120.10.30">
    <property type="entry name" value="TolB, C-terminal domain"/>
    <property type="match status" value="2"/>
</dbReference>
<name>A0A3N4W1J5_9GAMM</name>
<comment type="similarity">
    <text evidence="1">Belongs to the TolB family.</text>
</comment>
<dbReference type="EMBL" id="RKQN01000002">
    <property type="protein sequence ID" value="RPE79910.1"/>
    <property type="molecule type" value="Genomic_DNA"/>
</dbReference>
<evidence type="ECO:0000256" key="2">
    <source>
        <dbReference type="SAM" id="MobiDB-lite"/>
    </source>
</evidence>
<evidence type="ECO:0000313" key="4">
    <source>
        <dbReference type="Proteomes" id="UP000269708"/>
    </source>
</evidence>
<dbReference type="OrthoDB" id="9809364at2"/>
<dbReference type="PANTHER" id="PTHR36842:SF1">
    <property type="entry name" value="PROTEIN TOLB"/>
    <property type="match status" value="1"/>
</dbReference>
<dbReference type="InterPro" id="IPR011659">
    <property type="entry name" value="WD40"/>
</dbReference>
<proteinExistence type="inferred from homology"/>
<dbReference type="SUPFAM" id="SSF82171">
    <property type="entry name" value="DPP6 N-terminal domain-like"/>
    <property type="match status" value="1"/>
</dbReference>
<accession>A0A3N4W1J5</accession>
<comment type="caution">
    <text evidence="3">The sequence shown here is derived from an EMBL/GenBank/DDBJ whole genome shotgun (WGS) entry which is preliminary data.</text>
</comment>
<reference evidence="3 4" key="1">
    <citation type="submission" date="2018-11" db="EMBL/GenBank/DDBJ databases">
        <title>Genomic Encyclopedia of Type Strains, Phase IV (KMG-IV): sequencing the most valuable type-strain genomes for metagenomic binning, comparative biology and taxonomic classification.</title>
        <authorList>
            <person name="Goeker M."/>
        </authorList>
    </citation>
    <scope>NUCLEOTIDE SEQUENCE [LARGE SCALE GENOMIC DNA]</scope>
    <source>
        <strain evidence="3 4">DSM 25623</strain>
    </source>
</reference>
<dbReference type="AlphaFoldDB" id="A0A3N4W1J5"/>
<keyword evidence="4" id="KW-1185">Reference proteome</keyword>
<feature type="region of interest" description="Disordered" evidence="2">
    <location>
        <begin position="139"/>
        <end position="162"/>
    </location>
</feature>
<dbReference type="RefSeq" id="WP_123770079.1">
    <property type="nucleotide sequence ID" value="NZ_RKQN01000002.1"/>
</dbReference>
<gene>
    <name evidence="3" type="ORF">EDC50_1739</name>
</gene>
<organism evidence="3 4">
    <name type="scientific">Vulcaniibacterium tengchongense</name>
    <dbReference type="NCBI Taxonomy" id="1273429"/>
    <lineage>
        <taxon>Bacteria</taxon>
        <taxon>Pseudomonadati</taxon>
        <taxon>Pseudomonadota</taxon>
        <taxon>Gammaproteobacteria</taxon>
        <taxon>Lysobacterales</taxon>
        <taxon>Lysobacteraceae</taxon>
        <taxon>Vulcaniibacterium</taxon>
    </lineage>
</organism>
<sequence length="304" mass="32052">MRRSAWRGLSLLPALAAGGWLAGGPAAAFLAEFGIEGMGTVSTAAAEVRASVSPDGRRIVWGSTDRAGGAGGWDLWQATLRDGRWQDARPLPVNSAANDFDPMFSADGRWLYFFSNRAGGHGGGDLYRAEVRADGGFGPAENLGPAVNGRGDEWAPTPSRDGRRLLFASDGHGGAGGHDLFVARWDGRAFVDPRPLPGVNTAADEFDAAWLGDGASVVFARSHDVEAEPVRLYLAHCDGARYRDAQPLRLSFNGEDGTTLGPALDWSKPGELLVSGTARAPRAGKLDIYRMKAPAVAGRAGCVH</sequence>
<dbReference type="InterPro" id="IPR011042">
    <property type="entry name" value="6-blade_b-propeller_TolB-like"/>
</dbReference>
<protein>
    <submittedName>
        <fullName evidence="3">WD40 repeat protein</fullName>
    </submittedName>
</protein>
<dbReference type="Pfam" id="PF07676">
    <property type="entry name" value="PD40"/>
    <property type="match status" value="3"/>
</dbReference>
<evidence type="ECO:0000313" key="3">
    <source>
        <dbReference type="EMBL" id="RPE79910.1"/>
    </source>
</evidence>
<evidence type="ECO:0000256" key="1">
    <source>
        <dbReference type="ARBA" id="ARBA00009820"/>
    </source>
</evidence>
<dbReference type="Proteomes" id="UP000269708">
    <property type="component" value="Unassembled WGS sequence"/>
</dbReference>
<dbReference type="PANTHER" id="PTHR36842">
    <property type="entry name" value="PROTEIN TOLB HOMOLOG"/>
    <property type="match status" value="1"/>
</dbReference>